<sequence length="144" mass="15618">MLYAEDLFVGDRIGLGTHTVGEDELVDFARSWDPQWFHTDRDAAESGPFGGLIASGIHTLAVAQRLTVEAAYARWAVIAGRQLRQVRFLGPVLPGTVLTGTYVIDDVTIDDRGRGLVTATVTLVDDEGRAVLDGTVESFVRCRG</sequence>
<comment type="similarity">
    <text evidence="1">Belongs to the enoyl-CoA hydratase/isomerase family.</text>
</comment>
<organism evidence="3 4">
    <name type="scientific">Rhodococcus zopfii</name>
    <dbReference type="NCBI Taxonomy" id="43772"/>
    <lineage>
        <taxon>Bacteria</taxon>
        <taxon>Bacillati</taxon>
        <taxon>Actinomycetota</taxon>
        <taxon>Actinomycetes</taxon>
        <taxon>Mycobacteriales</taxon>
        <taxon>Nocardiaceae</taxon>
        <taxon>Rhodococcus</taxon>
    </lineage>
</organism>
<dbReference type="SUPFAM" id="SSF54637">
    <property type="entry name" value="Thioesterase/thiol ester dehydrase-isomerase"/>
    <property type="match status" value="1"/>
</dbReference>
<comment type="caution">
    <text evidence="3">The sequence shown here is derived from an EMBL/GenBank/DDBJ whole genome shotgun (WGS) entry which is preliminary data.</text>
</comment>
<proteinExistence type="inferred from homology"/>
<reference evidence="3 4" key="1">
    <citation type="submission" date="2019-10" db="EMBL/GenBank/DDBJ databases">
        <title>Draft Genome Assembly of Rhodococcus zopfii DSM44189.</title>
        <authorList>
            <person name="Sutton J.M."/>
            <person name="Akob D.M."/>
            <person name="Bushman T.J."/>
        </authorList>
    </citation>
    <scope>NUCLEOTIDE SEQUENCE [LARGE SCALE GENOMIC DNA]</scope>
    <source>
        <strain evidence="3 4">DSM 44189</strain>
    </source>
</reference>
<accession>A0ABU3WRU0</accession>
<dbReference type="Gene3D" id="3.10.129.10">
    <property type="entry name" value="Hotdog Thioesterase"/>
    <property type="match status" value="1"/>
</dbReference>
<feature type="domain" description="MaoC-like" evidence="2">
    <location>
        <begin position="18"/>
        <end position="121"/>
    </location>
</feature>
<dbReference type="EMBL" id="WBMO01000001">
    <property type="protein sequence ID" value="MDV2476123.1"/>
    <property type="molecule type" value="Genomic_DNA"/>
</dbReference>
<evidence type="ECO:0000259" key="2">
    <source>
        <dbReference type="Pfam" id="PF01575"/>
    </source>
</evidence>
<evidence type="ECO:0000313" key="3">
    <source>
        <dbReference type="EMBL" id="MDV2476123.1"/>
    </source>
</evidence>
<dbReference type="InterPro" id="IPR029069">
    <property type="entry name" value="HotDog_dom_sf"/>
</dbReference>
<evidence type="ECO:0000313" key="4">
    <source>
        <dbReference type="Proteomes" id="UP001275440"/>
    </source>
</evidence>
<evidence type="ECO:0000256" key="1">
    <source>
        <dbReference type="ARBA" id="ARBA00005254"/>
    </source>
</evidence>
<protein>
    <submittedName>
        <fullName evidence="3">Dehydratase</fullName>
    </submittedName>
</protein>
<dbReference type="InterPro" id="IPR002539">
    <property type="entry name" value="MaoC-like_dom"/>
</dbReference>
<keyword evidence="4" id="KW-1185">Reference proteome</keyword>
<dbReference type="Proteomes" id="UP001275440">
    <property type="component" value="Unassembled WGS sequence"/>
</dbReference>
<dbReference type="Pfam" id="PF01575">
    <property type="entry name" value="MaoC_dehydratas"/>
    <property type="match status" value="1"/>
</dbReference>
<name>A0ABU3WRU0_9NOCA</name>
<gene>
    <name evidence="3" type="ORF">F8M49_13625</name>
</gene>